<evidence type="ECO:0000256" key="7">
    <source>
        <dbReference type="SAM" id="MobiDB-lite"/>
    </source>
</evidence>
<keyword evidence="8" id="KW-0732">Signal</keyword>
<dbReference type="InterPro" id="IPR051476">
    <property type="entry name" value="Bac_ResReg_Asp_Phosphatase"/>
</dbReference>
<evidence type="ECO:0000313" key="10">
    <source>
        <dbReference type="Proteomes" id="UP000003835"/>
    </source>
</evidence>
<dbReference type="Pfam" id="PF13176">
    <property type="entry name" value="TPR_7"/>
    <property type="match status" value="1"/>
</dbReference>
<dbReference type="InterPro" id="IPR013105">
    <property type="entry name" value="TPR_2"/>
</dbReference>
<proteinExistence type="inferred from homology"/>
<evidence type="ECO:0000256" key="5">
    <source>
        <dbReference type="ARBA" id="ARBA00038253"/>
    </source>
</evidence>
<dbReference type="Proteomes" id="UP000003835">
    <property type="component" value="Unassembled WGS sequence"/>
</dbReference>
<evidence type="ECO:0000256" key="2">
    <source>
        <dbReference type="ARBA" id="ARBA00022490"/>
    </source>
</evidence>
<evidence type="ECO:0000256" key="6">
    <source>
        <dbReference type="PROSITE-ProRule" id="PRU00339"/>
    </source>
</evidence>
<keyword evidence="10" id="KW-1185">Reference proteome</keyword>
<evidence type="ECO:0000256" key="3">
    <source>
        <dbReference type="ARBA" id="ARBA00022737"/>
    </source>
</evidence>
<dbReference type="InterPro" id="IPR019734">
    <property type="entry name" value="TPR_rpt"/>
</dbReference>
<dbReference type="SMART" id="SM00028">
    <property type="entry name" value="TPR"/>
    <property type="match status" value="6"/>
</dbReference>
<dbReference type="SUPFAM" id="SSF48452">
    <property type="entry name" value="TPR-like"/>
    <property type="match status" value="2"/>
</dbReference>
<dbReference type="PANTHER" id="PTHR46630:SF1">
    <property type="entry name" value="TETRATRICOPEPTIDE REPEAT PROTEIN 29"/>
    <property type="match status" value="1"/>
</dbReference>
<dbReference type="EMBL" id="DS989841">
    <property type="protein sequence ID" value="EDX78544.1"/>
    <property type="molecule type" value="Genomic_DNA"/>
</dbReference>
<keyword evidence="3" id="KW-0677">Repeat</keyword>
<dbReference type="AlphaFoldDB" id="B4VI66"/>
<gene>
    <name evidence="9" type="ORF">MC7420_7197</name>
</gene>
<evidence type="ECO:0000256" key="8">
    <source>
        <dbReference type="SAM" id="SignalP"/>
    </source>
</evidence>
<dbReference type="PANTHER" id="PTHR46630">
    <property type="entry name" value="TETRATRICOPEPTIDE REPEAT PROTEIN 29"/>
    <property type="match status" value="1"/>
</dbReference>
<evidence type="ECO:0000256" key="1">
    <source>
        <dbReference type="ARBA" id="ARBA00004496"/>
    </source>
</evidence>
<dbReference type="Gene3D" id="1.25.40.10">
    <property type="entry name" value="Tetratricopeptide repeat domain"/>
    <property type="match status" value="2"/>
</dbReference>
<dbReference type="HOGENOM" id="CLU_039153_0_0_3"/>
<dbReference type="PROSITE" id="PS50293">
    <property type="entry name" value="TPR_REGION"/>
    <property type="match status" value="1"/>
</dbReference>
<feature type="repeat" description="TPR" evidence="6">
    <location>
        <begin position="346"/>
        <end position="379"/>
    </location>
</feature>
<dbReference type="OrthoDB" id="419844at2"/>
<keyword evidence="2" id="KW-0963">Cytoplasm</keyword>
<dbReference type="eggNOG" id="COG0457">
    <property type="taxonomic scope" value="Bacteria"/>
</dbReference>
<organism evidence="9 10">
    <name type="scientific">Coleofasciculus chthonoplastes PCC 7420</name>
    <dbReference type="NCBI Taxonomy" id="118168"/>
    <lineage>
        <taxon>Bacteria</taxon>
        <taxon>Bacillati</taxon>
        <taxon>Cyanobacteriota</taxon>
        <taxon>Cyanophyceae</taxon>
        <taxon>Coleofasciculales</taxon>
        <taxon>Coleofasciculaceae</taxon>
        <taxon>Coleofasciculus</taxon>
    </lineage>
</organism>
<dbReference type="InterPro" id="IPR011990">
    <property type="entry name" value="TPR-like_helical_dom_sf"/>
</dbReference>
<dbReference type="PROSITE" id="PS50005">
    <property type="entry name" value="TPR"/>
    <property type="match status" value="1"/>
</dbReference>
<keyword evidence="4 6" id="KW-0802">TPR repeat</keyword>
<name>B4VI66_9CYAN</name>
<dbReference type="Pfam" id="PF07719">
    <property type="entry name" value="TPR_2"/>
    <property type="match status" value="1"/>
</dbReference>
<comment type="similarity">
    <text evidence="5">Belongs to the Rap family.</text>
</comment>
<sequence length="401" mass="45921">MRKVQLLFCIAALWLGLSSPTLAQPAETNPPNPLELDTTGDPLLPNPPVERSLSPLERRRLREDLNQLNNQAAAELRAGNLEEAFDIWYREIRLRRVLGGRLEEVKTLGRVGEIAWSRNAKSQVQLITKRLETIQQNAEEEGELEPELLGALGQAYQQVRVPRNALAIYEQILADARQQGDLETQAETLETIAQLHLAWFDYPQAAAIYEELLAIAQAKRDRVAEINYLQELLNIYKQSQEPENALRIKERLVDSYLNQDNYTQIPALKIGIGADYEALNQPEKASQSYQEAYALAWSSQQFAYASDALEKLAQLYLSYDQPDYALQVYETLIIVEQQSYNYYGLMQAYDQMGQIYLAQNKYSQALDAFQKGLELARSLQYRETHFARQIEKINQEETSNQ</sequence>
<accession>B4VI66</accession>
<feature type="signal peptide" evidence="8">
    <location>
        <begin position="1"/>
        <end position="23"/>
    </location>
</feature>
<dbReference type="STRING" id="118168.MC7420_7197"/>
<dbReference type="GO" id="GO:0005737">
    <property type="term" value="C:cytoplasm"/>
    <property type="evidence" value="ECO:0007669"/>
    <property type="project" value="UniProtKB-SubCell"/>
</dbReference>
<dbReference type="RefSeq" id="WP_006098019.1">
    <property type="nucleotide sequence ID" value="NZ_DS989841.1"/>
</dbReference>
<protein>
    <submittedName>
        <fullName evidence="9">Tetratricopeptide repeat domain protein</fullName>
    </submittedName>
</protein>
<evidence type="ECO:0000313" key="9">
    <source>
        <dbReference type="EMBL" id="EDX78544.1"/>
    </source>
</evidence>
<feature type="region of interest" description="Disordered" evidence="7">
    <location>
        <begin position="21"/>
        <end position="53"/>
    </location>
</feature>
<reference evidence="9 10" key="1">
    <citation type="submission" date="2008-07" db="EMBL/GenBank/DDBJ databases">
        <authorList>
            <person name="Tandeau de Marsac N."/>
            <person name="Ferriera S."/>
            <person name="Johnson J."/>
            <person name="Kravitz S."/>
            <person name="Beeson K."/>
            <person name="Sutton G."/>
            <person name="Rogers Y.-H."/>
            <person name="Friedman R."/>
            <person name="Frazier M."/>
            <person name="Venter J.C."/>
        </authorList>
    </citation>
    <scope>NUCLEOTIDE SEQUENCE [LARGE SCALE GENOMIC DNA]</scope>
    <source>
        <strain evidence="9 10">PCC 7420</strain>
    </source>
</reference>
<comment type="subcellular location">
    <subcellularLocation>
        <location evidence="1">Cytoplasm</location>
    </subcellularLocation>
</comment>
<evidence type="ECO:0000256" key="4">
    <source>
        <dbReference type="ARBA" id="ARBA00022803"/>
    </source>
</evidence>
<feature type="chain" id="PRO_5002825533" evidence="8">
    <location>
        <begin position="24"/>
        <end position="401"/>
    </location>
</feature>